<dbReference type="RefSeq" id="WP_258542274.1">
    <property type="nucleotide sequence ID" value="NZ_OU015584.1"/>
</dbReference>
<protein>
    <submittedName>
        <fullName evidence="1">Uncharacterized protein</fullName>
    </submittedName>
</protein>
<reference evidence="1" key="1">
    <citation type="submission" date="2021-04" db="EMBL/GenBank/DDBJ databases">
        <authorList>
            <person name="Rodrigo-Torres L."/>
            <person name="Arahal R. D."/>
            <person name="Lucena T."/>
        </authorList>
    </citation>
    <scope>NUCLEOTIDE SEQUENCE</scope>
    <source>
        <strain evidence="1">AS29M-1</strain>
    </source>
</reference>
<accession>A0A916JNW8</accession>
<dbReference type="AlphaFoldDB" id="A0A916JNW8"/>
<proteinExistence type="predicted"/>
<keyword evidence="2" id="KW-1185">Reference proteome</keyword>
<dbReference type="EMBL" id="OU015584">
    <property type="protein sequence ID" value="CAG5082995.1"/>
    <property type="molecule type" value="Genomic_DNA"/>
</dbReference>
<dbReference type="KEGG" id="ptan:CRYO30217_02063"/>
<evidence type="ECO:0000313" key="1">
    <source>
        <dbReference type="EMBL" id="CAG5082995.1"/>
    </source>
</evidence>
<organism evidence="1 2">
    <name type="scientific">Parvicella tangerina</name>
    <dbReference type="NCBI Taxonomy" id="2829795"/>
    <lineage>
        <taxon>Bacteria</taxon>
        <taxon>Pseudomonadati</taxon>
        <taxon>Bacteroidota</taxon>
        <taxon>Flavobacteriia</taxon>
        <taxon>Flavobacteriales</taxon>
        <taxon>Parvicellaceae</taxon>
        <taxon>Parvicella</taxon>
    </lineage>
</organism>
<dbReference type="Proteomes" id="UP000683507">
    <property type="component" value="Chromosome"/>
</dbReference>
<sequence length="60" mass="6881">MTHLKSEVISLRLSEADKKKLAWLSERTVGSMSATIRLLVINAYRELNNKKTLPIQAREK</sequence>
<name>A0A916JNW8_9FLAO</name>
<evidence type="ECO:0000313" key="2">
    <source>
        <dbReference type="Proteomes" id="UP000683507"/>
    </source>
</evidence>
<gene>
    <name evidence="1" type="ORF">CRYO30217_02063</name>
</gene>